<dbReference type="EMBL" id="CM008048">
    <property type="protein sequence ID" value="PAN19965.1"/>
    <property type="molecule type" value="Genomic_DNA"/>
</dbReference>
<sequence length="518" mass="58301">MAMGTRLLLFLPWLLLLLLPSHAVTAFRFTVDDFPDEFTFGAGTAAFQYEGAVAEDGKSQSIWNTFAHSARNPNEHSGDMACDGYHKYKEDVKLIKDIGLTAYRFSISWSRLIPDGRGAINPKGLQFYNDMINELVKQGIQIHAVIYHLDLPQILEDEYGGWLSPRIVDDFTAYADVCFREFGDRVAHWTTILEPNIIAQGSYDIGIAAPGHCSYPFGRDCTVGNSSVEPYLYLHYSLLAHSSVVRLYREKYQAVQKGVVGINLYSLCIYALSDSAEDIQATERANDFLFGSILHPFLFGDYPESMKKAAGTRLPSFSSYESKLVTGAFDFIGLNHYSSIYASDNPDASKMPVRDQAADVGALFRETRDGQTVTQYPPGRMVDPQGLEHVLKYIREKYGNISIYIQENGRGQIDNDDDNNDLMDVERIDFLKKYIAGTLKAIRDGANVKGYSVWSLMDMYEIFGGYKAHFGLIRIDFKNPRRQRQPRLSAHWYSDFLKNNVTIQVESGAATATSHAQI</sequence>
<keyword evidence="2 6" id="KW-0732">Signal</keyword>
<dbReference type="SUPFAM" id="SSF51445">
    <property type="entry name" value="(Trans)glycosidases"/>
    <property type="match status" value="1"/>
</dbReference>
<protein>
    <submittedName>
        <fullName evidence="7">Uncharacterized protein</fullName>
    </submittedName>
</protein>
<evidence type="ECO:0000256" key="2">
    <source>
        <dbReference type="ARBA" id="ARBA00022729"/>
    </source>
</evidence>
<dbReference type="InterPro" id="IPR001360">
    <property type="entry name" value="Glyco_hydro_1"/>
</dbReference>
<proteinExistence type="inferred from homology"/>
<evidence type="ECO:0000256" key="6">
    <source>
        <dbReference type="SAM" id="SignalP"/>
    </source>
</evidence>
<comment type="similarity">
    <text evidence="1 5">Belongs to the glycosyl hydrolase 1 family.</text>
</comment>
<dbReference type="PROSITE" id="PS00653">
    <property type="entry name" value="GLYCOSYL_HYDROL_F1_2"/>
    <property type="match status" value="1"/>
</dbReference>
<keyword evidence="4" id="KW-0325">Glycoprotein</keyword>
<evidence type="ECO:0000256" key="5">
    <source>
        <dbReference type="RuleBase" id="RU003690"/>
    </source>
</evidence>
<dbReference type="InterPro" id="IPR017853">
    <property type="entry name" value="GH"/>
</dbReference>
<evidence type="ECO:0000313" key="7">
    <source>
        <dbReference type="EMBL" id="PAN19965.1"/>
    </source>
</evidence>
<dbReference type="Proteomes" id="UP000243499">
    <property type="component" value="Chromosome 3"/>
</dbReference>
<dbReference type="FunFam" id="3.20.20.80:FF:000069">
    <property type="entry name" value="Beta-glucosidase 1"/>
    <property type="match status" value="1"/>
</dbReference>
<dbReference type="AlphaFoldDB" id="A0A2S3HCU0"/>
<gene>
    <name evidence="7" type="ORF">PAHAL_3G310800</name>
</gene>
<organism evidence="7">
    <name type="scientific">Panicum hallii</name>
    <dbReference type="NCBI Taxonomy" id="206008"/>
    <lineage>
        <taxon>Eukaryota</taxon>
        <taxon>Viridiplantae</taxon>
        <taxon>Streptophyta</taxon>
        <taxon>Embryophyta</taxon>
        <taxon>Tracheophyta</taxon>
        <taxon>Spermatophyta</taxon>
        <taxon>Magnoliopsida</taxon>
        <taxon>Liliopsida</taxon>
        <taxon>Poales</taxon>
        <taxon>Poaceae</taxon>
        <taxon>PACMAD clade</taxon>
        <taxon>Panicoideae</taxon>
        <taxon>Panicodae</taxon>
        <taxon>Paniceae</taxon>
        <taxon>Panicinae</taxon>
        <taxon>Panicum</taxon>
        <taxon>Panicum sect. Panicum</taxon>
    </lineage>
</organism>
<feature type="chain" id="PRO_5015752636" evidence="6">
    <location>
        <begin position="24"/>
        <end position="518"/>
    </location>
</feature>
<name>A0A2S3HCU0_9POAL</name>
<reference evidence="7" key="1">
    <citation type="submission" date="2018-04" db="EMBL/GenBank/DDBJ databases">
        <title>WGS assembly of Panicum hallii.</title>
        <authorList>
            <person name="Lovell J."/>
            <person name="Jenkins J."/>
            <person name="Lowry D."/>
            <person name="Mamidi S."/>
            <person name="Sreedasyam A."/>
            <person name="Weng X."/>
            <person name="Barry K."/>
            <person name="Bonette J."/>
            <person name="Campitelli B."/>
            <person name="Daum C."/>
            <person name="Gordon S."/>
            <person name="Gould B."/>
            <person name="Lipzen A."/>
            <person name="Macqueen A."/>
            <person name="Palacio-Mejia J."/>
            <person name="Plott C."/>
            <person name="Shakirov E."/>
            <person name="Shu S."/>
            <person name="Yoshinaga Y."/>
            <person name="Zane M."/>
            <person name="Rokhsar D."/>
            <person name="Grimwood J."/>
            <person name="Schmutz J."/>
            <person name="Juenger T."/>
        </authorList>
    </citation>
    <scope>NUCLEOTIDE SEQUENCE [LARGE SCALE GENOMIC DNA]</scope>
    <source>
        <strain evidence="7">FIL2</strain>
    </source>
</reference>
<feature type="signal peptide" evidence="6">
    <location>
        <begin position="1"/>
        <end position="23"/>
    </location>
</feature>
<keyword evidence="3" id="KW-0378">Hydrolase</keyword>
<dbReference type="InterPro" id="IPR033132">
    <property type="entry name" value="GH_1_N_CS"/>
</dbReference>
<dbReference type="Pfam" id="PF00232">
    <property type="entry name" value="Glyco_hydro_1"/>
    <property type="match status" value="1"/>
</dbReference>
<dbReference type="PRINTS" id="PR00131">
    <property type="entry name" value="GLHYDRLASE1"/>
</dbReference>
<dbReference type="PANTHER" id="PTHR10353">
    <property type="entry name" value="GLYCOSYL HYDROLASE"/>
    <property type="match status" value="1"/>
</dbReference>
<dbReference type="GO" id="GO:0008422">
    <property type="term" value="F:beta-glucosidase activity"/>
    <property type="evidence" value="ECO:0007669"/>
    <property type="project" value="TreeGrafter"/>
</dbReference>
<evidence type="ECO:0000256" key="1">
    <source>
        <dbReference type="ARBA" id="ARBA00010838"/>
    </source>
</evidence>
<dbReference type="PANTHER" id="PTHR10353:SF204">
    <property type="entry name" value="BETA-GLUCOSIDASE 20"/>
    <property type="match status" value="1"/>
</dbReference>
<evidence type="ECO:0000256" key="3">
    <source>
        <dbReference type="ARBA" id="ARBA00022801"/>
    </source>
</evidence>
<dbReference type="Gene3D" id="3.20.20.80">
    <property type="entry name" value="Glycosidases"/>
    <property type="match status" value="1"/>
</dbReference>
<dbReference type="GO" id="GO:0005975">
    <property type="term" value="P:carbohydrate metabolic process"/>
    <property type="evidence" value="ECO:0007669"/>
    <property type="project" value="InterPro"/>
</dbReference>
<accession>A0A2S3HCU0</accession>
<dbReference type="Gramene" id="PAN19965">
    <property type="protein sequence ID" value="PAN19965"/>
    <property type="gene ID" value="PAHAL_3G310800"/>
</dbReference>
<evidence type="ECO:0000256" key="4">
    <source>
        <dbReference type="ARBA" id="ARBA00023180"/>
    </source>
</evidence>